<feature type="compositionally biased region" description="Low complexity" evidence="1">
    <location>
        <begin position="135"/>
        <end position="150"/>
    </location>
</feature>
<evidence type="ECO:0000256" key="2">
    <source>
        <dbReference type="SAM" id="Phobius"/>
    </source>
</evidence>
<dbReference type="AlphaFoldDB" id="A0A9N9S615"/>
<feature type="compositionally biased region" description="Low complexity" evidence="1">
    <location>
        <begin position="74"/>
        <end position="88"/>
    </location>
</feature>
<keyword evidence="4" id="KW-1185">Reference proteome</keyword>
<keyword evidence="2" id="KW-0812">Transmembrane</keyword>
<name>A0A9N9S615_9DIPT</name>
<keyword evidence="2" id="KW-1133">Transmembrane helix</keyword>
<reference evidence="3" key="2">
    <citation type="submission" date="2022-10" db="EMBL/GenBank/DDBJ databases">
        <authorList>
            <consortium name="ENA_rothamsted_submissions"/>
            <consortium name="culmorum"/>
            <person name="King R."/>
        </authorList>
    </citation>
    <scope>NUCLEOTIDE SEQUENCE</scope>
</reference>
<proteinExistence type="predicted"/>
<dbReference type="EMBL" id="OU895880">
    <property type="protein sequence ID" value="CAG9810212.1"/>
    <property type="molecule type" value="Genomic_DNA"/>
</dbReference>
<protein>
    <submittedName>
        <fullName evidence="3">Uncharacterized protein</fullName>
    </submittedName>
</protein>
<feature type="transmembrane region" description="Helical" evidence="2">
    <location>
        <begin position="6"/>
        <end position="28"/>
    </location>
</feature>
<feature type="compositionally biased region" description="Polar residues" evidence="1">
    <location>
        <begin position="119"/>
        <end position="134"/>
    </location>
</feature>
<accession>A0A9N9S615</accession>
<keyword evidence="2" id="KW-0472">Membrane</keyword>
<reference evidence="3" key="1">
    <citation type="submission" date="2022-01" db="EMBL/GenBank/DDBJ databases">
        <authorList>
            <person name="King R."/>
        </authorList>
    </citation>
    <scope>NUCLEOTIDE SEQUENCE</scope>
</reference>
<dbReference type="Proteomes" id="UP001153620">
    <property type="component" value="Chromosome 4"/>
</dbReference>
<evidence type="ECO:0000256" key="1">
    <source>
        <dbReference type="SAM" id="MobiDB-lite"/>
    </source>
</evidence>
<sequence>MTIEEFVAIVIVLFSVAITTLLICYYCCGVTCVKEKKRRPLYSANVVGTGSAHSALTQNETVIELIQQRLHQQPASSALHHSSAPQHSINHTAPQHHSRERTSSDPYAGTRIHPRIHQLTRSNQSRQKSLENINQTQVTSTAQSQSTQQAKDNIVDCPPSYNEAVILP</sequence>
<feature type="region of interest" description="Disordered" evidence="1">
    <location>
        <begin position="74"/>
        <end position="168"/>
    </location>
</feature>
<gene>
    <name evidence="3" type="ORF">CHIRRI_LOCUS13029</name>
</gene>
<organism evidence="3 4">
    <name type="scientific">Chironomus riparius</name>
    <dbReference type="NCBI Taxonomy" id="315576"/>
    <lineage>
        <taxon>Eukaryota</taxon>
        <taxon>Metazoa</taxon>
        <taxon>Ecdysozoa</taxon>
        <taxon>Arthropoda</taxon>
        <taxon>Hexapoda</taxon>
        <taxon>Insecta</taxon>
        <taxon>Pterygota</taxon>
        <taxon>Neoptera</taxon>
        <taxon>Endopterygota</taxon>
        <taxon>Diptera</taxon>
        <taxon>Nematocera</taxon>
        <taxon>Chironomoidea</taxon>
        <taxon>Chironomidae</taxon>
        <taxon>Chironominae</taxon>
        <taxon>Chironomus</taxon>
    </lineage>
</organism>
<evidence type="ECO:0000313" key="4">
    <source>
        <dbReference type="Proteomes" id="UP001153620"/>
    </source>
</evidence>
<evidence type="ECO:0000313" key="3">
    <source>
        <dbReference type="EMBL" id="CAG9810212.1"/>
    </source>
</evidence>